<sequence>MDTDTASFTILTPYPGTDIYEELKDQITEKDWSKYDGVHAVYKHPRIPRIEMQMWHIWAYISFYFRHRRSIAGFFRFLTNRKYGAQIASQAMSSRKI</sequence>
<comment type="caution">
    <text evidence="1">The sequence shown here is derived from an EMBL/GenBank/DDBJ whole genome shotgun (WGS) entry which is preliminary data.</text>
</comment>
<name>X0T174_9ZZZZ</name>
<evidence type="ECO:0000313" key="1">
    <source>
        <dbReference type="EMBL" id="GAF87218.1"/>
    </source>
</evidence>
<dbReference type="AlphaFoldDB" id="X0T174"/>
<protein>
    <submittedName>
        <fullName evidence="1">Uncharacterized protein</fullName>
    </submittedName>
</protein>
<accession>X0T174</accession>
<reference evidence="1" key="1">
    <citation type="journal article" date="2014" name="Front. Microbiol.">
        <title>High frequency of phylogenetically diverse reductive dehalogenase-homologous genes in deep subseafloor sedimentary metagenomes.</title>
        <authorList>
            <person name="Kawai M."/>
            <person name="Futagami T."/>
            <person name="Toyoda A."/>
            <person name="Takaki Y."/>
            <person name="Nishi S."/>
            <person name="Hori S."/>
            <person name="Arai W."/>
            <person name="Tsubouchi T."/>
            <person name="Morono Y."/>
            <person name="Uchiyama I."/>
            <person name="Ito T."/>
            <person name="Fujiyama A."/>
            <person name="Inagaki F."/>
            <person name="Takami H."/>
        </authorList>
    </citation>
    <scope>NUCLEOTIDE SEQUENCE</scope>
    <source>
        <strain evidence="1">Expedition CK06-06</strain>
    </source>
</reference>
<gene>
    <name evidence="1" type="ORF">S01H1_28995</name>
</gene>
<organism evidence="1">
    <name type="scientific">marine sediment metagenome</name>
    <dbReference type="NCBI Taxonomy" id="412755"/>
    <lineage>
        <taxon>unclassified sequences</taxon>
        <taxon>metagenomes</taxon>
        <taxon>ecological metagenomes</taxon>
    </lineage>
</organism>
<proteinExistence type="predicted"/>
<dbReference type="EMBL" id="BARS01017755">
    <property type="protein sequence ID" value="GAF87218.1"/>
    <property type="molecule type" value="Genomic_DNA"/>
</dbReference>